<keyword evidence="7" id="KW-0812">Transmembrane</keyword>
<dbReference type="OMA" id="ARCSDDN"/>
<keyword evidence="7" id="KW-0472">Membrane</keyword>
<evidence type="ECO:0000256" key="3">
    <source>
        <dbReference type="ARBA" id="ARBA00022896"/>
    </source>
</evidence>
<dbReference type="Pfam" id="PF13640">
    <property type="entry name" value="2OG-FeII_Oxy_3"/>
    <property type="match status" value="1"/>
</dbReference>
<evidence type="ECO:0000256" key="4">
    <source>
        <dbReference type="ARBA" id="ARBA00022964"/>
    </source>
</evidence>
<keyword evidence="4" id="KW-0223">Dioxygenase</keyword>
<dbReference type="AlphaFoldDB" id="E3MV54"/>
<dbReference type="InterPro" id="IPR045054">
    <property type="entry name" value="P4HA-like"/>
</dbReference>
<dbReference type="GO" id="GO:0005506">
    <property type="term" value="F:iron ion binding"/>
    <property type="evidence" value="ECO:0007669"/>
    <property type="project" value="InterPro"/>
</dbReference>
<dbReference type="SMART" id="SM00702">
    <property type="entry name" value="P4Hc"/>
    <property type="match status" value="1"/>
</dbReference>
<dbReference type="eggNOG" id="KOG1591">
    <property type="taxonomic scope" value="Eukaryota"/>
</dbReference>
<reference evidence="9" key="1">
    <citation type="submission" date="2007-07" db="EMBL/GenBank/DDBJ databases">
        <title>PCAP assembly of the Caenorhabditis remanei genome.</title>
        <authorList>
            <consortium name="The Caenorhabditis remanei Sequencing Consortium"/>
            <person name="Wilson R.K."/>
        </authorList>
    </citation>
    <scope>NUCLEOTIDE SEQUENCE [LARGE SCALE GENOMIC DNA]</scope>
    <source>
        <strain evidence="9">PB4641</strain>
    </source>
</reference>
<evidence type="ECO:0000256" key="1">
    <source>
        <dbReference type="ARBA" id="ARBA00001961"/>
    </source>
</evidence>
<dbReference type="PANTHER" id="PTHR10869:SF210">
    <property type="entry name" value="FE2OG DIOXYGENASE DOMAIN-CONTAINING PROTEIN"/>
    <property type="match status" value="1"/>
</dbReference>
<dbReference type="RefSeq" id="XP_003100040.2">
    <property type="nucleotide sequence ID" value="XM_003099992.2"/>
</dbReference>
<dbReference type="Gene3D" id="2.60.120.620">
    <property type="entry name" value="q2cbj1_9rhob like domain"/>
    <property type="match status" value="1"/>
</dbReference>
<dbReference type="STRING" id="31234.E3MV54"/>
<feature type="domain" description="Fe2OG dioxygenase" evidence="8">
    <location>
        <begin position="167"/>
        <end position="276"/>
    </location>
</feature>
<name>E3MV54_CAERE</name>
<dbReference type="Proteomes" id="UP000008281">
    <property type="component" value="Unassembled WGS sequence"/>
</dbReference>
<dbReference type="GO" id="GO:0004656">
    <property type="term" value="F:procollagen-proline 4-dioxygenase activity"/>
    <property type="evidence" value="ECO:0007669"/>
    <property type="project" value="TreeGrafter"/>
</dbReference>
<evidence type="ECO:0000259" key="8">
    <source>
        <dbReference type="PROSITE" id="PS51471"/>
    </source>
</evidence>
<dbReference type="FunFam" id="2.60.120.620:FF:000030">
    <property type="entry name" value="Proline HYdroxylase"/>
    <property type="match status" value="1"/>
</dbReference>
<feature type="transmembrane region" description="Helical" evidence="7">
    <location>
        <begin position="6"/>
        <end position="24"/>
    </location>
</feature>
<dbReference type="InParanoid" id="E3MV54"/>
<evidence type="ECO:0000256" key="2">
    <source>
        <dbReference type="ARBA" id="ARBA00022723"/>
    </source>
</evidence>
<evidence type="ECO:0000313" key="10">
    <source>
        <dbReference type="Proteomes" id="UP000008281"/>
    </source>
</evidence>
<comment type="cofactor">
    <cofactor evidence="1">
        <name>L-ascorbate</name>
        <dbReference type="ChEBI" id="CHEBI:38290"/>
    </cofactor>
</comment>
<dbReference type="GO" id="GO:0031418">
    <property type="term" value="F:L-ascorbic acid binding"/>
    <property type="evidence" value="ECO:0007669"/>
    <property type="project" value="UniProtKB-KW"/>
</dbReference>
<dbReference type="OrthoDB" id="420380at2759"/>
<dbReference type="InterPro" id="IPR006620">
    <property type="entry name" value="Pro_4_hyd_alph"/>
</dbReference>
<sequence length="300" mass="35190">MRTLLSFFFSQLVVIILINFYYYGKFNFTIKSMWRKNEITFSGDEYWDEWERDMCDNPDKDETWRYWDSLCFRKFQNFEEVRIEVLSWSPPLVIYRNFFTKKQVESYLQLLKIQSLEEQEVVDEKGKPFISKVRVANGTVTPFDQYPEAESLLNTASRLIPAIDFSISEDISALSYNPGGHYAVHYDYLEYEEGSDDEFMNEFGNRMATFIMVFKKATSGGGTLFPSFGTVVRADAGDAFLWFDSKENGEMDMNVEHGGCPVYDGQKVISTIWVRSYGQRLFQEHNRNRSFDADVLLRSY</sequence>
<keyword evidence="10" id="KW-1185">Reference proteome</keyword>
<evidence type="ECO:0000256" key="7">
    <source>
        <dbReference type="SAM" id="Phobius"/>
    </source>
</evidence>
<gene>
    <name evidence="9" type="ORF">CRE_20852</name>
</gene>
<dbReference type="KEGG" id="crq:GCK72_025975"/>
<evidence type="ECO:0000256" key="5">
    <source>
        <dbReference type="ARBA" id="ARBA00023002"/>
    </source>
</evidence>
<dbReference type="InterPro" id="IPR044862">
    <property type="entry name" value="Pro_4_hyd_alph_FE2OG_OXY"/>
</dbReference>
<evidence type="ECO:0000256" key="6">
    <source>
        <dbReference type="ARBA" id="ARBA00023004"/>
    </source>
</evidence>
<dbReference type="GO" id="GO:0005783">
    <property type="term" value="C:endoplasmic reticulum"/>
    <property type="evidence" value="ECO:0007669"/>
    <property type="project" value="TreeGrafter"/>
</dbReference>
<keyword evidence="5" id="KW-0560">Oxidoreductase</keyword>
<keyword evidence="2" id="KW-0479">Metal-binding</keyword>
<dbReference type="HOGENOM" id="CLU_080804_0_0_1"/>
<dbReference type="GeneID" id="9826297"/>
<evidence type="ECO:0000313" key="9">
    <source>
        <dbReference type="EMBL" id="EFP10045.1"/>
    </source>
</evidence>
<keyword evidence="6" id="KW-0408">Iron</keyword>
<dbReference type="InterPro" id="IPR005123">
    <property type="entry name" value="Oxoglu/Fe-dep_dioxygenase_dom"/>
</dbReference>
<dbReference type="EMBL" id="DS268481">
    <property type="protein sequence ID" value="EFP10045.1"/>
    <property type="molecule type" value="Genomic_DNA"/>
</dbReference>
<proteinExistence type="predicted"/>
<accession>E3MV54</accession>
<dbReference type="CTD" id="9826297"/>
<dbReference type="PANTHER" id="PTHR10869">
    <property type="entry name" value="PROLYL 4-HYDROXYLASE ALPHA SUBUNIT"/>
    <property type="match status" value="1"/>
</dbReference>
<organism evidence="10">
    <name type="scientific">Caenorhabditis remanei</name>
    <name type="common">Caenorhabditis vulgaris</name>
    <dbReference type="NCBI Taxonomy" id="31234"/>
    <lineage>
        <taxon>Eukaryota</taxon>
        <taxon>Metazoa</taxon>
        <taxon>Ecdysozoa</taxon>
        <taxon>Nematoda</taxon>
        <taxon>Chromadorea</taxon>
        <taxon>Rhabditida</taxon>
        <taxon>Rhabditina</taxon>
        <taxon>Rhabditomorpha</taxon>
        <taxon>Rhabditoidea</taxon>
        <taxon>Rhabditidae</taxon>
        <taxon>Peloderinae</taxon>
        <taxon>Caenorhabditis</taxon>
    </lineage>
</organism>
<keyword evidence="7" id="KW-1133">Transmembrane helix</keyword>
<keyword evidence="3" id="KW-0847">Vitamin C</keyword>
<dbReference type="PROSITE" id="PS51471">
    <property type="entry name" value="FE2OG_OXY"/>
    <property type="match status" value="1"/>
</dbReference>
<dbReference type="FunCoup" id="E3MV54">
    <property type="interactions" value="115"/>
</dbReference>
<protein>
    <recommendedName>
        <fullName evidence="8">Fe2OG dioxygenase domain-containing protein</fullName>
    </recommendedName>
</protein>